<evidence type="ECO:0000313" key="3">
    <source>
        <dbReference type="Proteomes" id="UP000735874"/>
    </source>
</evidence>
<accession>A0A8T0YLK2</accession>
<organism evidence="2 3">
    <name type="scientific">Phytophthora cactorum</name>
    <dbReference type="NCBI Taxonomy" id="29920"/>
    <lineage>
        <taxon>Eukaryota</taxon>
        <taxon>Sar</taxon>
        <taxon>Stramenopiles</taxon>
        <taxon>Oomycota</taxon>
        <taxon>Peronosporomycetes</taxon>
        <taxon>Peronosporales</taxon>
        <taxon>Peronosporaceae</taxon>
        <taxon>Phytophthora</taxon>
    </lineage>
</organism>
<gene>
    <name evidence="2" type="ORF">PC113_g16584</name>
</gene>
<evidence type="ECO:0000256" key="1">
    <source>
        <dbReference type="SAM" id="SignalP"/>
    </source>
</evidence>
<dbReference type="VEuPathDB" id="FungiDB:PC110_g7167"/>
<dbReference type="EMBL" id="RCMG01000666">
    <property type="protein sequence ID" value="KAG2850668.1"/>
    <property type="molecule type" value="Genomic_DNA"/>
</dbReference>
<evidence type="ECO:0000313" key="2">
    <source>
        <dbReference type="EMBL" id="KAG2850668.1"/>
    </source>
</evidence>
<keyword evidence="1" id="KW-0732">Signal</keyword>
<feature type="chain" id="PRO_5035867739" evidence="1">
    <location>
        <begin position="23"/>
        <end position="206"/>
    </location>
</feature>
<comment type="caution">
    <text evidence="2">The sequence shown here is derived from an EMBL/GenBank/DDBJ whole genome shotgun (WGS) entry which is preliminary data.</text>
</comment>
<sequence length="206" mass="21875">MAPLRILFALLVATATIVGSSTSKIPSLGSGTVSVPAEPTGSFDSSSSAPDSAMEIATPATAKSTVISTYRNWVGTWTMSQDTACYREAHVMDVCPSNYNRNEATNTCWTECPMEYPVECGMECIRQNDDCGIEVASKVSAVAIATLSSASFGVFGALEMLSRKHCGHGFTTYNCRLHENACVLKPRLITKSVNNGPVDVNASSCP</sequence>
<feature type="signal peptide" evidence="1">
    <location>
        <begin position="1"/>
        <end position="22"/>
    </location>
</feature>
<reference evidence="2" key="1">
    <citation type="submission" date="2018-10" db="EMBL/GenBank/DDBJ databases">
        <title>Effector identification in a new, highly contiguous assembly of the strawberry crown rot pathogen Phytophthora cactorum.</title>
        <authorList>
            <person name="Armitage A.D."/>
            <person name="Nellist C.F."/>
            <person name="Bates H."/>
            <person name="Vickerstaff R.J."/>
            <person name="Harrison R.J."/>
        </authorList>
    </citation>
    <scope>NUCLEOTIDE SEQUENCE</scope>
    <source>
        <strain evidence="2">15-7</strain>
    </source>
</reference>
<proteinExistence type="predicted"/>
<dbReference type="Proteomes" id="UP000735874">
    <property type="component" value="Unassembled WGS sequence"/>
</dbReference>
<name>A0A8T0YLK2_9STRA</name>
<protein>
    <submittedName>
        <fullName evidence="2">Uncharacterized protein</fullName>
    </submittedName>
</protein>
<dbReference type="AlphaFoldDB" id="A0A8T0YLK2"/>